<feature type="region of interest" description="Disordered" evidence="6">
    <location>
        <begin position="3629"/>
        <end position="3654"/>
    </location>
</feature>
<protein>
    <submittedName>
        <fullName evidence="8">Hemagglutinin repeat-containing protein</fullName>
    </submittedName>
</protein>
<keyword evidence="3" id="KW-1266">Target cell cytoplasm</keyword>
<dbReference type="Pfam" id="PF05860">
    <property type="entry name" value="TPS"/>
    <property type="match status" value="1"/>
</dbReference>
<dbReference type="Pfam" id="PF13332">
    <property type="entry name" value="Fil_haemagg_2"/>
    <property type="match status" value="4"/>
</dbReference>
<comment type="similarity">
    <text evidence="5">In the N-terminal section; belongs to the CdiA toxin family.</text>
</comment>
<feature type="domain" description="Filamentous haemagglutinin FhaB/tRNA nuclease CdiA-like TPS" evidence="7">
    <location>
        <begin position="64"/>
        <end position="185"/>
    </location>
</feature>
<dbReference type="RefSeq" id="WP_198706729.1">
    <property type="nucleotide sequence ID" value="NZ_JAEILM010000010.1"/>
</dbReference>
<dbReference type="NCBIfam" id="TIGR01901">
    <property type="entry name" value="adhes_NPXG"/>
    <property type="match status" value="1"/>
</dbReference>
<keyword evidence="2" id="KW-0800">Toxin</keyword>
<dbReference type="SMART" id="SM00912">
    <property type="entry name" value="Haemagg_act"/>
    <property type="match status" value="1"/>
</dbReference>
<feature type="region of interest" description="Disordered" evidence="6">
    <location>
        <begin position="3359"/>
        <end position="3381"/>
    </location>
</feature>
<proteinExistence type="inferred from homology"/>
<keyword evidence="9" id="KW-1185">Reference proteome</keyword>
<evidence type="ECO:0000256" key="2">
    <source>
        <dbReference type="ARBA" id="ARBA00022656"/>
    </source>
</evidence>
<evidence type="ECO:0000259" key="7">
    <source>
        <dbReference type="SMART" id="SM00912"/>
    </source>
</evidence>
<dbReference type="InterPro" id="IPR010069">
    <property type="entry name" value="CdiA_FHA1_rpt"/>
</dbReference>
<evidence type="ECO:0000256" key="4">
    <source>
        <dbReference type="ARBA" id="ARBA00023026"/>
    </source>
</evidence>
<name>A0ABS0UUP5_9PSED</name>
<evidence type="ECO:0000313" key="8">
    <source>
        <dbReference type="EMBL" id="MBI6631740.1"/>
    </source>
</evidence>
<dbReference type="InterPro" id="IPR006914">
    <property type="entry name" value="VENN_dom"/>
</dbReference>
<dbReference type="Proteomes" id="UP000607562">
    <property type="component" value="Unassembled WGS sequence"/>
</dbReference>
<keyword evidence="4" id="KW-0843">Virulence</keyword>
<sequence>MDVRQFAFLVRQPSAALKSRDAFLGLPKRGLALILANALFWQPLLAQAEGIVVSAPGTTVGAAGNGVPVVNIATPNGSGLSHNQFKDYNVGTNGVILNNATERTQSTQLGGIILGNPNLQGRAANIILNEVNGGSPSQLRGYTEVAGQSAKVIVANPYGISCNGCGFINTPNVTLTTGKPILDASGQLQRYQVDGGAVTIDGQGLNADNVDRFEIITRSARINAQINARNLSVVAGRNDVDAKSLHATARADDGSAKPELAIDSTALGGMYAGAIKLVGTEAGVGVKLDGALIASGGDIQLDANGQLKLAQAKAENGAIAVNAASVLTQGAVHAGTTLTVQSQGDLNNQSNLSARDHITLSSGGQLNNRGIIESGVNLDLSRNATGDISLSAQSLNNTGSSVVSSRKLTVNAAQALNNQGGTLSAKQAAHISAGTLDNQNKGRVLSSGGLELNANQLLNAQGGLVTSSGPLTATVGQLSNRSGEVSSLGVATLNITTLDNVAGIVTANQGLRITASGAINNQGGKLTSLDTLNLTAGAVDNSAAGRIASNQALAANVASLNNNTGQLTSVTALTLDVNKGQMSNQNGVIRGPILALNNLADVDNQGGEIASAQSLTFTANSLDNTGGKLLSDQALTLRLDQVLTNVNGLVSANGLDVRAASVNNSTGTLTSDASVLLTLDGALTNNQGEVSSANATQVQAASLDNSGGKVTGDTSLNVDVRGALNNRQGVLATGQTASITAATLDNSNTGKVLSDGSLTTRITGLLDNQSTGLLTAKGAMDVQAGSLDNRGGSLSGKDLLTLNTASLDNRGGKVSADKDLQLNVTQLNNQGNGLLSGQAAIRYMGTALNNQGGLLSAVGPVRIDATTVGNASGRISSQGDLTANVTHFNQQKGELVAQGNMSLTGSTLDNSSGGLIGSTKALTLTVDDINNQAGVISSAADVNLTATRLNNSSSGKVLAGTRLGLKVAQVINQSAGLLFGKGQVTLQGHSLDNGGGTVSGQQGQSLTLSGDLNNTAGLLTSEGAITATTAVLNNTSGTVSSAGAIALSATGALTNQNGAVTTDQGLILNSASLDNRAGTLSAKGAVSVTTGAFDNTQAGRLISNDTLTLTAGQVSNGKDSRIASDKDLLASVKGFNQQGGQLFSKTSLSLDLNNGQLNNQQGLINAPLLMLKNLSDVNNQGGEISSVQAFTLASKSLDNSNGKLISNQALTLCVDQALNNIKGLISAAALQVQTASLDNSGGLISSRGELGVTVDGIFDNQNGSVVGDGNVQLASASLDNTDGQLSSKGDLTANVATTINHNGALVAQGALSLTGQRLDNRQNGFVGANQRIDMKVGEVDNRSGEISSKAAVALTGQRLDNSDGGLVLAATSLKLDVDKVLNRNKGQLSAQSGVSLAGASLDNSGGSLVSQKDLGLNLSGELNNTQGRLSSEGLLSVNAAGLINRKGSVSSAGALSVTTADAVDNQGGEMVTDAGLTLRSASLDNGQKGTLSSNSALNITTGAFDNSHAGNVSTSDTLTITAGQLTNHDGGRLTSNKALTANVTGLDQQGGKLFSNTSVALDLKNGQLNNQGGLINGPLLMLKNLKGVNNQGGEISSAQAFTLTADSLDNSSGKLLSYQALTLRITQALNNVKGLIAAQSVDGRAATLDNSGGTLTSRGDTLLNVDGQLTNQDKGLINAANALTLNSAGVNNQGGSVLGKSIAIDLGGGDLNNTKGLITTEGQLTIKRLRDLSNQSGEIFTAQNLTLNGRTLDNSAGKLISNTVLTLDGTQLTNQGGLISGWQGVSVNGVDLDNRNQGTVSSRFGNVDATLSNNLLNSGAGALVSQKALTVKAANLDNSDKGILSSAGGQTLTVTGVLNNAQGGLIDSGAALDLNVHTLNNAGGTVNAQQALSLIGTSLDNSAGNLIGNGSVTLDLLGALTNTDGKLASAGALLLKRATEVNNQGGQLVSQSLLTLFAGSLDNRKRGTVASNGTLLATTTGTIQNDGDGLIYSQNADLKLKAASLDNAKGSIQSQTALNLDISGALDNQSGKVIAQNGAVDIKATSIDNRGGTLASLKGTLQAKALGGLLRNDFDLSNNRQAGIIQAQSLILTSASLNNNGGRIAAQTGDTDVTTGAFDNRDGGLYAKGMVKVIGSSFDNSGDVRGQVAGGQVDLKLSGGALNNQKGIIESDTTLKVEADSVDNQGGQLRALGKSGKTDFQIGGVFDNRNGVLETANSDLTLNAGSFQNTGGSVLHVGTGTFDISTANLTNVGGNVVTRGGLTLTADNWTNSSVIQAGRLTVNVNTLNQTAEGQLLASDSLVGKGINWSNDGLIASDGSLNVTLDGTYSGSGRMSSLGDLSLSAAQLKLSKTTSIAGGGNATANISGSVDNQGRLTATKDLNLTAGAINNYGTLGSGQQLTATTGALLNDHALIFSGSDMSLRVDSLSNSYADIYSLGDLSIDREGKGGLARSIINSSSTIQSDGNLSLAASTIKNIRAVLNTSNQDIYTARITEIACIAGYDCDGGKENHTWEIAQREKLEVIEASAASSITSGGNMDINAGDLSNQSSSIAAAGELSVTVNNLVNSGLETGDIETTRVFVSERTRRPGRWYDLANAFNNKYWFQSAGYTPNDLGGLQAAMGNFIAITGPPVAPEGNGELPHLRTTKKLADGDQRYAAVIQAGGAVNVTAGNNIDSSVVRPGYTYVGSGPRTDTNASGAGFSTRITLNQQLPPDLAQQQVNPLSLPGFSLPTGQNGLFRLSGQGASRPANQGPQSWTMGGASIDTAQRDQGVPARGGREVLVDDAAHIATATQAPVSTADLATSVAGIIEPLNVVPIVAPLTDAVVPDRSRVDGAASTTPVESLATAADTLTVNRVQGLPDGSYVSNPQKYLIETNPALTDLKQFMSSDYLLSKLGYNPDTSWKRLGDGLYEDRLIQQAIIARTGQRFLDGQTSDAGQYKYLMDNAIASKQRLNLAVGVSLTAEQVAALTHDIVWMESATVNGESVLAPVLYLAQANNRLGPNGALIAGSDVNLIAGENLNNVGTLRATNNLSATAGANLVNSGLIEAGHRLDLLAGNNLINKAGGIISGRDVSLTAVNGDLINERTVTRHESSNSGYRTERMGFVDSAARIEAANNLSMQAGRDVNSVGGVLKSGADTTIKAGRDVNLIAAEQRNAGVFRDSSVTQYGNMIEAGRDFRVQSGRDISAIASQIEAKRDIAMAATGDLTLASGANEQHSSFNSKKVKSQEDHVQQVSTTVKAGGDVALSAGEDMALIASRVTAGDEAYLYAGENIELKSAENEDYSFYSKTKKSSSGKKFRLDETDSTTNVGSLVESGGNSTVVAGKDLLLAGSAVAADKGAAKLVAGEDVQILAVTDSDSARHERKQSKSSWGGFKSSKVKDKVDETRTTAVGSMVSGETVSVAGAQDVTVTGSALVSTGDLTVQAGRDLTIDAAQNTFSRTDMHKEKNRDLTGVLTGNKLGLDDITGNQHLFINSQKHNGTAAETTLTGSTVGSSAGNVTLEAGRELKVVASDLVSTKDMDLKGSNVTIAAGMESASQNTVDKSKSLAVGRVIGGTVIDTARSIRDGVEAAKNADDPRLKAVKLAQVALNTYNLGGQMADANGQGSGFKDKQGGTASNGSLIKIGTELGSTHSKSTSDYRSETAKQSTLNSGQNLSVVATGKAAETQGDIHVIGSELKAANTTLVAKNDIILESAQNTTERKNDSKNDKTSIGASFNIGEQNGFTLDLGAQIAKGMGSGSSVTQVNSKLDTGALVLSSGKDTTLAGAQVRADSIKADIGGNLNIASRQDIDTQKSKQSSAGAGASICVPPFCYGTTVTASGSMSAGNMNSDYKAVTDQTGLYAGKDGYTLDVGKNTTLQGAVIASEASADKNLLITDRLLTSDIKNTSKINSTSASAGIAGGSSGIAMGPPMGAVLSETDSSKTRAAVSEGTIIVRDPEGANDLVGLNRDTQNANKHLDKPDEKAMRELMDLINSSAQLAITIGSTIGKAKIDESEDPNSDAGKAARQKLLESGISDPTTLQVRQQAERDYGVGSSFQRTTQTVTAIVQGIAGGNVGAAIAGASAPYLAQQVKDLTAGDDAANLMAHAVLGAVLARAGGNSALVGAGGAVAAEATARLIRSELYGNVSNDDLTAEQKQTISALSTLAAGVAGSAVGKDALSAVAAAQVGKNAVENNSLSGIAEALAEGKTLEQKAEERVKAENELYKEQNCAGMSEQACSAQMYDQRREKLLYTVAGGAVVAGAMLLGPALLNSCGMNPVVCTELALAAVEVPFGAATAGGAALGVGGFGGLAVKEAAATADAVAAVRNAQGAKGLGQTGGAVTSGTTLDLFSATRGKDLSKLTNQQVGDLGEDISKVFLRDNNHTDIFAVQNRSGNGIDIVSRTPDGRLAFTEVKTSRTGNVGDLSVRQQNMTTFIEDVLGQAASRQGRYKSISVAEQQQARQMLREFRRAPENVSGNLIGVDLQGEVLRVSPWARN</sequence>
<dbReference type="NCBIfam" id="TIGR01731">
    <property type="entry name" value="fil_hemag_20aa"/>
    <property type="match status" value="56"/>
</dbReference>
<dbReference type="EMBL" id="JAEILM010000010">
    <property type="protein sequence ID" value="MBI6631740.1"/>
    <property type="molecule type" value="Genomic_DNA"/>
</dbReference>
<comment type="caution">
    <text evidence="8">The sequence shown here is derived from an EMBL/GenBank/DDBJ whole genome shotgun (WGS) entry which is preliminary data.</text>
</comment>
<comment type="subcellular location">
    <subcellularLocation>
        <location evidence="1">Target cell</location>
        <location evidence="1">Target cell cytoplasm</location>
    </subcellularLocation>
</comment>
<dbReference type="InterPro" id="IPR012334">
    <property type="entry name" value="Pectin_lyas_fold"/>
</dbReference>
<evidence type="ECO:0000256" key="3">
    <source>
        <dbReference type="ARBA" id="ARBA00022913"/>
    </source>
</evidence>
<dbReference type="SUPFAM" id="SSF51126">
    <property type="entry name" value="Pectin lyase-like"/>
    <property type="match status" value="1"/>
</dbReference>
<gene>
    <name evidence="8" type="ORF">YA0871_03640</name>
</gene>
<organism evidence="8 9">
    <name type="scientific">Pseudomonas paralactis</name>
    <dbReference type="NCBI Taxonomy" id="1615673"/>
    <lineage>
        <taxon>Bacteria</taxon>
        <taxon>Pseudomonadati</taxon>
        <taxon>Pseudomonadota</taxon>
        <taxon>Gammaproteobacteria</taxon>
        <taxon>Pseudomonadales</taxon>
        <taxon>Pseudomonadaceae</taxon>
        <taxon>Pseudomonas</taxon>
    </lineage>
</organism>
<dbReference type="Pfam" id="PF05594">
    <property type="entry name" value="Fil_haemagg"/>
    <property type="match status" value="26"/>
</dbReference>
<evidence type="ECO:0000313" key="9">
    <source>
        <dbReference type="Proteomes" id="UP000607562"/>
    </source>
</evidence>
<dbReference type="Gene3D" id="2.160.20.10">
    <property type="entry name" value="Single-stranded right-handed beta-helix, Pectin lyase-like"/>
    <property type="match status" value="1"/>
</dbReference>
<accession>A0ABS0UUP5</accession>
<reference evidence="8 9" key="1">
    <citation type="submission" date="2020-12" db="EMBL/GenBank/DDBJ databases">
        <title>Comparative genomic insights into the epidemiology and virulence of plant pathogenic Pseudomonads from Turkey.</title>
        <authorList>
            <person name="Dillon M."/>
            <person name="Ruiz-Bedoya T."/>
            <person name="Bendalovic-Torma C."/>
            <person name="Guttman K.M."/>
            <person name="Kwak H."/>
            <person name="Middleton M.A."/>
            <person name="Wang P.W."/>
            <person name="Horuz S."/>
            <person name="Aysan Y."/>
            <person name="Guttman D.S."/>
        </authorList>
    </citation>
    <scope>NUCLEOTIDE SEQUENCE [LARGE SCALE GENOMIC DNA]</scope>
    <source>
        <strain evidence="8 9">Marul_2_1</strain>
    </source>
</reference>
<evidence type="ECO:0000256" key="5">
    <source>
        <dbReference type="ARBA" id="ARBA00024043"/>
    </source>
</evidence>
<evidence type="ECO:0000256" key="1">
    <source>
        <dbReference type="ARBA" id="ARBA00004219"/>
    </source>
</evidence>
<evidence type="ECO:0000256" key="6">
    <source>
        <dbReference type="SAM" id="MobiDB-lite"/>
    </source>
</evidence>
<dbReference type="Pfam" id="PF04829">
    <property type="entry name" value="PT-VENN"/>
    <property type="match status" value="1"/>
</dbReference>
<dbReference type="InterPro" id="IPR025157">
    <property type="entry name" value="Hemagglutinin_rpt"/>
</dbReference>
<dbReference type="InterPro" id="IPR011050">
    <property type="entry name" value="Pectin_lyase_fold/virulence"/>
</dbReference>
<dbReference type="InterPro" id="IPR008638">
    <property type="entry name" value="FhaB/CdiA-like_TPS"/>
</dbReference>
<dbReference type="InterPro" id="IPR008619">
    <property type="entry name" value="Filamentous_hemagglutn_rpt"/>
</dbReference>